<keyword evidence="3 6" id="KW-0812">Transmembrane</keyword>
<feature type="transmembrane region" description="Helical" evidence="6">
    <location>
        <begin position="175"/>
        <end position="194"/>
    </location>
</feature>
<keyword evidence="4 6" id="KW-1133">Transmembrane helix</keyword>
<protein>
    <submittedName>
        <fullName evidence="8">YitT family protein</fullName>
    </submittedName>
</protein>
<dbReference type="Proteomes" id="UP000823909">
    <property type="component" value="Unassembled WGS sequence"/>
</dbReference>
<dbReference type="InterPro" id="IPR003740">
    <property type="entry name" value="YitT"/>
</dbReference>
<name>A0A9D2RD96_9FIRM</name>
<proteinExistence type="predicted"/>
<evidence type="ECO:0000256" key="2">
    <source>
        <dbReference type="ARBA" id="ARBA00022475"/>
    </source>
</evidence>
<dbReference type="InterPro" id="IPR051461">
    <property type="entry name" value="UPF0750_membrane"/>
</dbReference>
<comment type="subcellular location">
    <subcellularLocation>
        <location evidence="1">Cell membrane</location>
        <topology evidence="1">Multi-pass membrane protein</topology>
    </subcellularLocation>
</comment>
<dbReference type="GO" id="GO:0005886">
    <property type="term" value="C:plasma membrane"/>
    <property type="evidence" value="ECO:0007669"/>
    <property type="project" value="UniProtKB-SubCell"/>
</dbReference>
<reference evidence="8" key="2">
    <citation type="submission" date="2021-04" db="EMBL/GenBank/DDBJ databases">
        <authorList>
            <person name="Gilroy R."/>
        </authorList>
    </citation>
    <scope>NUCLEOTIDE SEQUENCE</scope>
    <source>
        <strain evidence="8">ChiBcec15-3976</strain>
    </source>
</reference>
<evidence type="ECO:0000256" key="3">
    <source>
        <dbReference type="ARBA" id="ARBA00022692"/>
    </source>
</evidence>
<sequence length="290" mass="31535">MNSVFKLSNIFMILLGNAAMALGIVMFILPNGLMTGGTTGLSLIVGHYTSLPISAFVFLFNAVMFILGLVVLGRAFAMTTLLSTFFYPVALEFFQRIPAVAEGITDDRLLSSLFGGLFIGFALGIVIRAGASTGGMDIPPLILNKKLGLPVSGLLYAFDIVILIGQMLFSDKEAILYGILLVMTYTIVLDKVLVFGRAQTQVKIISERVEEINTAINREMDRGSTLIHTATGYLKKEQDMIMTVISNRQLAHLNRLVTEIDPNAFMVVAKVNEVSGKGFTLPKHQAAGHR</sequence>
<reference evidence="8" key="1">
    <citation type="journal article" date="2021" name="PeerJ">
        <title>Extensive microbial diversity within the chicken gut microbiome revealed by metagenomics and culture.</title>
        <authorList>
            <person name="Gilroy R."/>
            <person name="Ravi A."/>
            <person name="Getino M."/>
            <person name="Pursley I."/>
            <person name="Horton D.L."/>
            <person name="Alikhan N.F."/>
            <person name="Baker D."/>
            <person name="Gharbi K."/>
            <person name="Hall N."/>
            <person name="Watson M."/>
            <person name="Adriaenssens E.M."/>
            <person name="Foster-Nyarko E."/>
            <person name="Jarju S."/>
            <person name="Secka A."/>
            <person name="Antonio M."/>
            <person name="Oren A."/>
            <person name="Chaudhuri R.R."/>
            <person name="La Ragione R."/>
            <person name="Hildebrand F."/>
            <person name="Pallen M.J."/>
        </authorList>
    </citation>
    <scope>NUCLEOTIDE SEQUENCE</scope>
    <source>
        <strain evidence="8">ChiBcec15-3976</strain>
    </source>
</reference>
<evidence type="ECO:0000259" key="7">
    <source>
        <dbReference type="Pfam" id="PF10035"/>
    </source>
</evidence>
<dbReference type="PANTHER" id="PTHR33545:SF5">
    <property type="entry name" value="UPF0750 MEMBRANE PROTEIN YITT"/>
    <property type="match status" value="1"/>
</dbReference>
<feature type="transmembrane region" description="Helical" evidence="6">
    <location>
        <begin position="79"/>
        <end position="97"/>
    </location>
</feature>
<feature type="domain" description="DUF2179" evidence="7">
    <location>
        <begin position="222"/>
        <end position="276"/>
    </location>
</feature>
<evidence type="ECO:0000256" key="1">
    <source>
        <dbReference type="ARBA" id="ARBA00004651"/>
    </source>
</evidence>
<evidence type="ECO:0000313" key="8">
    <source>
        <dbReference type="EMBL" id="HJD41650.1"/>
    </source>
</evidence>
<evidence type="ECO:0000256" key="4">
    <source>
        <dbReference type="ARBA" id="ARBA00022989"/>
    </source>
</evidence>
<organism evidence="8 9">
    <name type="scientific">Candidatus Mediterraneibacter quadrami</name>
    <dbReference type="NCBI Taxonomy" id="2838684"/>
    <lineage>
        <taxon>Bacteria</taxon>
        <taxon>Bacillati</taxon>
        <taxon>Bacillota</taxon>
        <taxon>Clostridia</taxon>
        <taxon>Lachnospirales</taxon>
        <taxon>Lachnospiraceae</taxon>
        <taxon>Mediterraneibacter</taxon>
    </lineage>
</organism>
<dbReference type="Pfam" id="PF02588">
    <property type="entry name" value="YitT_membrane"/>
    <property type="match status" value="1"/>
</dbReference>
<feature type="transmembrane region" description="Helical" evidence="6">
    <location>
        <begin position="147"/>
        <end position="169"/>
    </location>
</feature>
<dbReference type="CDD" id="cd16380">
    <property type="entry name" value="YitT_C"/>
    <property type="match status" value="1"/>
</dbReference>
<dbReference type="Gene3D" id="3.30.70.120">
    <property type="match status" value="1"/>
</dbReference>
<evidence type="ECO:0000256" key="6">
    <source>
        <dbReference type="SAM" id="Phobius"/>
    </source>
</evidence>
<feature type="transmembrane region" description="Helical" evidence="6">
    <location>
        <begin position="7"/>
        <end position="29"/>
    </location>
</feature>
<dbReference type="PANTHER" id="PTHR33545">
    <property type="entry name" value="UPF0750 MEMBRANE PROTEIN YITT-RELATED"/>
    <property type="match status" value="1"/>
</dbReference>
<accession>A0A9D2RD96</accession>
<keyword evidence="5 6" id="KW-0472">Membrane</keyword>
<comment type="caution">
    <text evidence="8">The sequence shown here is derived from an EMBL/GenBank/DDBJ whole genome shotgun (WGS) entry which is preliminary data.</text>
</comment>
<keyword evidence="2" id="KW-1003">Cell membrane</keyword>
<dbReference type="InterPro" id="IPR019264">
    <property type="entry name" value="DUF2179"/>
</dbReference>
<dbReference type="EMBL" id="DWUU01000009">
    <property type="protein sequence ID" value="HJD41650.1"/>
    <property type="molecule type" value="Genomic_DNA"/>
</dbReference>
<dbReference type="InterPro" id="IPR015867">
    <property type="entry name" value="N-reg_PII/ATP_PRibTrfase_C"/>
</dbReference>
<evidence type="ECO:0000256" key="5">
    <source>
        <dbReference type="ARBA" id="ARBA00023136"/>
    </source>
</evidence>
<evidence type="ECO:0000313" key="9">
    <source>
        <dbReference type="Proteomes" id="UP000823909"/>
    </source>
</evidence>
<dbReference type="Pfam" id="PF10035">
    <property type="entry name" value="DUF2179"/>
    <property type="match status" value="1"/>
</dbReference>
<feature type="transmembrane region" description="Helical" evidence="6">
    <location>
        <begin position="49"/>
        <end position="72"/>
    </location>
</feature>
<feature type="transmembrane region" description="Helical" evidence="6">
    <location>
        <begin position="109"/>
        <end position="127"/>
    </location>
</feature>
<dbReference type="PIRSF" id="PIRSF006483">
    <property type="entry name" value="Membrane_protein_YitT"/>
    <property type="match status" value="1"/>
</dbReference>
<dbReference type="AlphaFoldDB" id="A0A9D2RD96"/>
<gene>
    <name evidence="8" type="ORF">H9910_01365</name>
</gene>